<evidence type="ECO:0000256" key="2">
    <source>
        <dbReference type="ARBA" id="ARBA00022679"/>
    </source>
</evidence>
<evidence type="ECO:0000259" key="5">
    <source>
        <dbReference type="SMART" id="SM00387"/>
    </source>
</evidence>
<dbReference type="InterPro" id="IPR032834">
    <property type="entry name" value="NatK-like_C"/>
</dbReference>
<protein>
    <submittedName>
        <fullName evidence="6">GHKL domain-containing protein</fullName>
    </submittedName>
</protein>
<feature type="transmembrane region" description="Helical" evidence="4">
    <location>
        <begin position="192"/>
        <end position="212"/>
    </location>
</feature>
<dbReference type="EMBL" id="CP049742">
    <property type="protein sequence ID" value="QPC47884.1"/>
    <property type="molecule type" value="Genomic_DNA"/>
</dbReference>
<keyword evidence="3" id="KW-0418">Kinase</keyword>
<dbReference type="PANTHER" id="PTHR40448:SF1">
    <property type="entry name" value="TWO-COMPONENT SENSOR HISTIDINE KINASE"/>
    <property type="match status" value="1"/>
</dbReference>
<keyword evidence="4" id="KW-1133">Transmembrane helix</keyword>
<organism evidence="6 7">
    <name type="scientific">Mangrovibacillus cuniculi</name>
    <dbReference type="NCBI Taxonomy" id="2593652"/>
    <lineage>
        <taxon>Bacteria</taxon>
        <taxon>Bacillati</taxon>
        <taxon>Bacillota</taxon>
        <taxon>Bacilli</taxon>
        <taxon>Bacillales</taxon>
        <taxon>Bacillaceae</taxon>
        <taxon>Mangrovibacillus</taxon>
    </lineage>
</organism>
<dbReference type="InterPro" id="IPR039506">
    <property type="entry name" value="SPOB_a"/>
</dbReference>
<dbReference type="PANTHER" id="PTHR40448">
    <property type="entry name" value="TWO-COMPONENT SENSOR HISTIDINE KINASE"/>
    <property type="match status" value="1"/>
</dbReference>
<dbReference type="Gene3D" id="3.30.565.10">
    <property type="entry name" value="Histidine kinase-like ATPase, C-terminal domain"/>
    <property type="match status" value="1"/>
</dbReference>
<evidence type="ECO:0000313" key="7">
    <source>
        <dbReference type="Proteomes" id="UP000593626"/>
    </source>
</evidence>
<dbReference type="GO" id="GO:0042802">
    <property type="term" value="F:identical protein binding"/>
    <property type="evidence" value="ECO:0007669"/>
    <property type="project" value="TreeGrafter"/>
</dbReference>
<feature type="domain" description="Histidine kinase/HSP90-like ATPase" evidence="5">
    <location>
        <begin position="324"/>
        <end position="423"/>
    </location>
</feature>
<evidence type="ECO:0000256" key="3">
    <source>
        <dbReference type="ARBA" id="ARBA00022777"/>
    </source>
</evidence>
<dbReference type="SMART" id="SM00387">
    <property type="entry name" value="HATPase_c"/>
    <property type="match status" value="1"/>
</dbReference>
<dbReference type="AlphaFoldDB" id="A0A7S8HGD6"/>
<evidence type="ECO:0000256" key="1">
    <source>
        <dbReference type="ARBA" id="ARBA00022553"/>
    </source>
</evidence>
<sequence length="427" mass="48480">MKNKLKPILILSIILFLCFTGINIYMAYVNIKNTVEESIGERTLSAATSIAESFDIDTYQRFLLDKDQDENYWKIRNDLRDANDKIGALFVYTLEIDNPEVSHVMIAGLPEDTDMEYYTGMVCTVPPDKVKLAYEGKKYITNSIYDPNYDVNYISVGAPITDQSGQIIGYLGIDVSIDTLNETKSEVLQNSLAIFGFNGLFVLIVVLSFLFLQRWYQRTVESEVAATEDTYQSEIKGLIASVYSVRHDFSNHVQVLHGLLKIGRYEQALEYATSLSSEVKSIDSLQLDVQHPGLSVLLQTKKLSAQNYQVDMQLNVSDSKFEGIKTIDLIKILSNLIDNAMEATLELPEDNRCVRISCYSKEEKYFFSVMNTGSKIKDTTRIFIQGFSTKERKGKERGQGLFIVKEIVHQYGGPLRLHLLMRKLCSK</sequence>
<dbReference type="InterPro" id="IPR029151">
    <property type="entry name" value="Sensor-like_sf"/>
</dbReference>
<dbReference type="GO" id="GO:0000155">
    <property type="term" value="F:phosphorelay sensor kinase activity"/>
    <property type="evidence" value="ECO:0007669"/>
    <property type="project" value="InterPro"/>
</dbReference>
<evidence type="ECO:0000313" key="6">
    <source>
        <dbReference type="EMBL" id="QPC47884.1"/>
    </source>
</evidence>
<dbReference type="InterPro" id="IPR036890">
    <property type="entry name" value="HATPase_C_sf"/>
</dbReference>
<dbReference type="SUPFAM" id="SSF55890">
    <property type="entry name" value="Sporulation response regulatory protein Spo0B"/>
    <property type="match status" value="1"/>
</dbReference>
<name>A0A7S8HGD6_9BACI</name>
<evidence type="ECO:0000256" key="4">
    <source>
        <dbReference type="SAM" id="Phobius"/>
    </source>
</evidence>
<dbReference type="CDD" id="cd18773">
    <property type="entry name" value="PDC1_HK_sensor"/>
    <property type="match status" value="1"/>
</dbReference>
<keyword evidence="1" id="KW-0597">Phosphoprotein</keyword>
<dbReference type="InterPro" id="IPR016120">
    <property type="entry name" value="Sig_transdc_His_kin_SpoOB"/>
</dbReference>
<dbReference type="Pfam" id="PF14689">
    <property type="entry name" value="SPOB_a"/>
    <property type="match status" value="1"/>
</dbReference>
<dbReference type="Gene3D" id="1.10.287.130">
    <property type="match status" value="1"/>
</dbReference>
<dbReference type="SUPFAM" id="SSF103190">
    <property type="entry name" value="Sensory domain-like"/>
    <property type="match status" value="1"/>
</dbReference>
<keyword evidence="7" id="KW-1185">Reference proteome</keyword>
<dbReference type="Proteomes" id="UP000593626">
    <property type="component" value="Chromosome"/>
</dbReference>
<keyword evidence="4" id="KW-0472">Membrane</keyword>
<dbReference type="KEGG" id="mcui:G8O30_13400"/>
<accession>A0A7S8HGD6</accession>
<dbReference type="SUPFAM" id="SSF55874">
    <property type="entry name" value="ATPase domain of HSP90 chaperone/DNA topoisomerase II/histidine kinase"/>
    <property type="match status" value="1"/>
</dbReference>
<keyword evidence="4" id="KW-0812">Transmembrane</keyword>
<dbReference type="RefSeq" id="WP_239672564.1">
    <property type="nucleotide sequence ID" value="NZ_CP049742.1"/>
</dbReference>
<dbReference type="Gene3D" id="3.30.450.20">
    <property type="entry name" value="PAS domain"/>
    <property type="match status" value="1"/>
</dbReference>
<feature type="transmembrane region" description="Helical" evidence="4">
    <location>
        <begin position="7"/>
        <end position="28"/>
    </location>
</feature>
<dbReference type="InterPro" id="IPR003594">
    <property type="entry name" value="HATPase_dom"/>
</dbReference>
<dbReference type="Pfam" id="PF14501">
    <property type="entry name" value="HATPase_c_5"/>
    <property type="match status" value="1"/>
</dbReference>
<keyword evidence="2" id="KW-0808">Transferase</keyword>
<reference evidence="6 7" key="1">
    <citation type="submission" date="2019-07" db="EMBL/GenBank/DDBJ databases">
        <title>Genome sequence of 2 isolates from Red Sea Mangroves.</title>
        <authorList>
            <person name="Sefrji F."/>
            <person name="Michoud G."/>
            <person name="Merlino G."/>
            <person name="Daffonchio D."/>
        </authorList>
    </citation>
    <scope>NUCLEOTIDE SEQUENCE [LARGE SCALE GENOMIC DNA]</scope>
    <source>
        <strain evidence="6 7">R1DC41</strain>
    </source>
</reference>
<gene>
    <name evidence="6" type="ORF">G8O30_13400</name>
</gene>
<proteinExistence type="predicted"/>